<reference evidence="1" key="1">
    <citation type="journal article" date="2015" name="Nature">
        <title>Complex archaea that bridge the gap between prokaryotes and eukaryotes.</title>
        <authorList>
            <person name="Spang A."/>
            <person name="Saw J.H."/>
            <person name="Jorgensen S.L."/>
            <person name="Zaremba-Niedzwiedzka K."/>
            <person name="Martijn J."/>
            <person name="Lind A.E."/>
            <person name="van Eijk R."/>
            <person name="Schleper C."/>
            <person name="Guy L."/>
            <person name="Ettema T.J."/>
        </authorList>
    </citation>
    <scope>NUCLEOTIDE SEQUENCE</scope>
</reference>
<name>A0A0F8ZV08_9ZZZZ</name>
<evidence type="ECO:0000313" key="1">
    <source>
        <dbReference type="EMBL" id="KKK89785.1"/>
    </source>
</evidence>
<dbReference type="EMBL" id="LAZR01049379">
    <property type="protein sequence ID" value="KKK89785.1"/>
    <property type="molecule type" value="Genomic_DNA"/>
</dbReference>
<protein>
    <submittedName>
        <fullName evidence="1">Uncharacterized protein</fullName>
    </submittedName>
</protein>
<comment type="caution">
    <text evidence="1">The sequence shown here is derived from an EMBL/GenBank/DDBJ whole genome shotgun (WGS) entry which is preliminary data.</text>
</comment>
<proteinExistence type="predicted"/>
<gene>
    <name evidence="1" type="ORF">LCGC14_2729630</name>
</gene>
<accession>A0A0F8ZV08</accession>
<dbReference type="AlphaFoldDB" id="A0A0F8ZV08"/>
<organism evidence="1">
    <name type="scientific">marine sediment metagenome</name>
    <dbReference type="NCBI Taxonomy" id="412755"/>
    <lineage>
        <taxon>unclassified sequences</taxon>
        <taxon>metagenomes</taxon>
        <taxon>ecological metagenomes</taxon>
    </lineage>
</organism>
<sequence length="253" mass="28151">RKNPASMFTAFQLIAPKIFRGYWKFVNTYCIVNDTPFGKEILGVKNVASLQTIIDRYMAYVPAEVSADELPEGLRPPMHVEMTAHQAKVIELKARPGWNWGMIAKEMDCGVSSAISSHKLALKKLARQANGDRMSPRSVVSVDPEAPTRALRAHMAQVARIGPMSDKDVVGELGKARDAILWQINNPVLLAGAPLRELISAANMMIEKMQLLMGEPTAITRFQDIRKLDEVAELLNAEMKRRGKMIDVVAEEK</sequence>
<feature type="non-terminal residue" evidence="1">
    <location>
        <position position="1"/>
    </location>
</feature>